<feature type="compositionally biased region" description="Acidic residues" evidence="1">
    <location>
        <begin position="59"/>
        <end position="78"/>
    </location>
</feature>
<evidence type="ECO:0000256" key="2">
    <source>
        <dbReference type="SAM" id="Phobius"/>
    </source>
</evidence>
<feature type="transmembrane region" description="Helical" evidence="2">
    <location>
        <begin position="111"/>
        <end position="129"/>
    </location>
</feature>
<gene>
    <name evidence="3" type="ORF">OCU04_005025</name>
</gene>
<dbReference type="Proteomes" id="UP001152300">
    <property type="component" value="Unassembled WGS sequence"/>
</dbReference>
<name>A0A9X0DME3_9HELO</name>
<organism evidence="3 4">
    <name type="scientific">Sclerotinia nivalis</name>
    <dbReference type="NCBI Taxonomy" id="352851"/>
    <lineage>
        <taxon>Eukaryota</taxon>
        <taxon>Fungi</taxon>
        <taxon>Dikarya</taxon>
        <taxon>Ascomycota</taxon>
        <taxon>Pezizomycotina</taxon>
        <taxon>Leotiomycetes</taxon>
        <taxon>Helotiales</taxon>
        <taxon>Sclerotiniaceae</taxon>
        <taxon>Sclerotinia</taxon>
    </lineage>
</organism>
<evidence type="ECO:0000313" key="4">
    <source>
        <dbReference type="Proteomes" id="UP001152300"/>
    </source>
</evidence>
<proteinExistence type="predicted"/>
<reference evidence="3" key="1">
    <citation type="submission" date="2022-11" db="EMBL/GenBank/DDBJ databases">
        <title>Genome Resource of Sclerotinia nivalis Strain SnTB1, a Plant Pathogen Isolated from American Ginseng.</title>
        <authorList>
            <person name="Fan S."/>
        </authorList>
    </citation>
    <scope>NUCLEOTIDE SEQUENCE</scope>
    <source>
        <strain evidence="3">SnTB1</strain>
    </source>
</reference>
<feature type="region of interest" description="Disordered" evidence="1">
    <location>
        <begin position="1"/>
        <end position="22"/>
    </location>
</feature>
<comment type="caution">
    <text evidence="3">The sequence shown here is derived from an EMBL/GenBank/DDBJ whole genome shotgun (WGS) entry which is preliminary data.</text>
</comment>
<evidence type="ECO:0000313" key="3">
    <source>
        <dbReference type="EMBL" id="KAJ8065928.1"/>
    </source>
</evidence>
<keyword evidence="2" id="KW-0472">Membrane</keyword>
<evidence type="ECO:0000256" key="1">
    <source>
        <dbReference type="SAM" id="MobiDB-lite"/>
    </source>
</evidence>
<keyword evidence="2" id="KW-0812">Transmembrane</keyword>
<accession>A0A9X0DME3</accession>
<keyword evidence="4" id="KW-1185">Reference proteome</keyword>
<keyword evidence="2" id="KW-1133">Transmembrane helix</keyword>
<sequence length="141" mass="15669">MTGTSKQKAASRASTAHQIIQQQYDPAITRDRCVSSAIEFENDDEFNASDLEEKTGEVNLEDDDYEQPEFGGEDEVEISSDKEDSFNDTELIEDIDTILGSSNTPRIKSSIIIFILPFPLFQISIFIFITNGCSIATKSTS</sequence>
<dbReference type="AlphaFoldDB" id="A0A9X0DME3"/>
<protein>
    <submittedName>
        <fullName evidence="3">Uncharacterized protein</fullName>
    </submittedName>
</protein>
<feature type="region of interest" description="Disordered" evidence="1">
    <location>
        <begin position="45"/>
        <end position="87"/>
    </location>
</feature>
<dbReference type="EMBL" id="JAPEIS010000005">
    <property type="protein sequence ID" value="KAJ8065928.1"/>
    <property type="molecule type" value="Genomic_DNA"/>
</dbReference>